<dbReference type="CDD" id="cd01647">
    <property type="entry name" value="RT_LTR"/>
    <property type="match status" value="1"/>
</dbReference>
<dbReference type="AlphaFoldDB" id="A0A438D1Y7"/>
<dbReference type="Proteomes" id="UP000288805">
    <property type="component" value="Unassembled WGS sequence"/>
</dbReference>
<dbReference type="PANTHER" id="PTHR24559:SF457">
    <property type="entry name" value="RNA-DIRECTED DNA POLYMERASE HOMOLOG"/>
    <property type="match status" value="1"/>
</dbReference>
<dbReference type="InterPro" id="IPR053134">
    <property type="entry name" value="RNA-dir_DNA_polymerase"/>
</dbReference>
<protein>
    <submittedName>
        <fullName evidence="2">Retrovirus-related Pol polyprotein from transposon 297</fullName>
    </submittedName>
</protein>
<organism evidence="2 3">
    <name type="scientific">Vitis vinifera</name>
    <name type="common">Grape</name>
    <dbReference type="NCBI Taxonomy" id="29760"/>
    <lineage>
        <taxon>Eukaryota</taxon>
        <taxon>Viridiplantae</taxon>
        <taxon>Streptophyta</taxon>
        <taxon>Embryophyta</taxon>
        <taxon>Tracheophyta</taxon>
        <taxon>Spermatophyta</taxon>
        <taxon>Magnoliopsida</taxon>
        <taxon>eudicotyledons</taxon>
        <taxon>Gunneridae</taxon>
        <taxon>Pentapetalae</taxon>
        <taxon>rosids</taxon>
        <taxon>Vitales</taxon>
        <taxon>Vitaceae</taxon>
        <taxon>Viteae</taxon>
        <taxon>Vitis</taxon>
    </lineage>
</organism>
<evidence type="ECO:0000259" key="1">
    <source>
        <dbReference type="Pfam" id="PF00078"/>
    </source>
</evidence>
<name>A0A438D1Y7_VITVI</name>
<dbReference type="SUPFAM" id="SSF56672">
    <property type="entry name" value="DNA/RNA polymerases"/>
    <property type="match status" value="1"/>
</dbReference>
<accession>A0A438D1Y7</accession>
<dbReference type="Pfam" id="PF00078">
    <property type="entry name" value="RVT_1"/>
    <property type="match status" value="1"/>
</dbReference>
<gene>
    <name evidence="2" type="primary">pol_2389</name>
    <name evidence="2" type="ORF">CK203_093698</name>
</gene>
<dbReference type="InterPro" id="IPR043128">
    <property type="entry name" value="Rev_trsase/Diguanyl_cyclase"/>
</dbReference>
<comment type="caution">
    <text evidence="2">The sequence shown here is derived from an EMBL/GenBank/DDBJ whole genome shotgun (WGS) entry which is preliminary data.</text>
</comment>
<proteinExistence type="predicted"/>
<feature type="domain" description="Reverse transcriptase" evidence="1">
    <location>
        <begin position="2"/>
        <end position="110"/>
    </location>
</feature>
<reference evidence="2 3" key="1">
    <citation type="journal article" date="2018" name="PLoS Genet.">
        <title>Population sequencing reveals clonal diversity and ancestral inbreeding in the grapevine cultivar Chardonnay.</title>
        <authorList>
            <person name="Roach M.J."/>
            <person name="Johnson D.L."/>
            <person name="Bohlmann J."/>
            <person name="van Vuuren H.J."/>
            <person name="Jones S.J."/>
            <person name="Pretorius I.S."/>
            <person name="Schmidt S.A."/>
            <person name="Borneman A.R."/>
        </authorList>
    </citation>
    <scope>NUCLEOTIDE SEQUENCE [LARGE SCALE GENOMIC DNA]</scope>
    <source>
        <strain evidence="3">cv. Chardonnay</strain>
        <tissue evidence="2">Leaf</tissue>
    </source>
</reference>
<dbReference type="Gene3D" id="3.30.70.270">
    <property type="match status" value="1"/>
</dbReference>
<dbReference type="Gene3D" id="3.10.10.10">
    <property type="entry name" value="HIV Type 1 Reverse Transcriptase, subunit A, domain 1"/>
    <property type="match status" value="1"/>
</dbReference>
<dbReference type="PANTHER" id="PTHR24559">
    <property type="entry name" value="TRANSPOSON TY3-I GAG-POL POLYPROTEIN"/>
    <property type="match status" value="1"/>
</dbReference>
<sequence>MGFNQILMALEDMEKTTFITKSGTYCYRVMPFGLKNAGATYQRVATTLFHDMMHKDVEVYVDDMIVKSQGRVDHLAALERFFERIQKFRLRLNPKKYTFRVTSGKLLGHMVSEQGIEVDPDKIRAILDIPMSRTEKEIKGFLGSASHVGTSASSIFINFRHGLRITSLGYQEIEALHDRTDEMALLLTKFDIQYVSQKSIKGSIVTDHLASLLTSKDRLADDDFLDEEFVAMTSLLRWCMYFDGATNQSSYSSLFVDIPIDVVIRPLLIELRYAPIYYCLIGETEVQDDLPWYHDIYQFLRSNTYPERFHRPYDERGSHRSLRYTHGRTHASPYDYEDRIVHWEGLAAIMIPIPSELVLFHFKVHWGGSSCKRHSSDHMVPFLVLEIQHIVTSLTSVVQLPPSIRFHFNSLTDTTCNGLSLSLSLNHSRKSYLKVTSQRLTRGKLVHFHGWKSLALPSVGPGTQEGLRNHFATTSYSRKAAKLASTLRFSASSLQHISGTFRRKYILLYKKAAESLRSKNGDFATLWKMLPSAGE</sequence>
<dbReference type="InterPro" id="IPR043502">
    <property type="entry name" value="DNA/RNA_pol_sf"/>
</dbReference>
<evidence type="ECO:0000313" key="3">
    <source>
        <dbReference type="Proteomes" id="UP000288805"/>
    </source>
</evidence>
<evidence type="ECO:0000313" key="2">
    <source>
        <dbReference type="EMBL" id="RVW29466.1"/>
    </source>
</evidence>
<dbReference type="InterPro" id="IPR000477">
    <property type="entry name" value="RT_dom"/>
</dbReference>
<dbReference type="EMBL" id="QGNW01001840">
    <property type="protein sequence ID" value="RVW29466.1"/>
    <property type="molecule type" value="Genomic_DNA"/>
</dbReference>